<dbReference type="InterPro" id="IPR006075">
    <property type="entry name" value="Asn/Gln-tRNA_Trfase_suB/E_cat"/>
</dbReference>
<evidence type="ECO:0000256" key="4">
    <source>
        <dbReference type="ARBA" id="ARBA00022840"/>
    </source>
</evidence>
<keyword evidence="2" id="KW-0436">Ligase</keyword>
<dbReference type="GO" id="GO:0070681">
    <property type="term" value="P:glutaminyl-tRNAGln biosynthesis via transamidation"/>
    <property type="evidence" value="ECO:0007669"/>
    <property type="project" value="TreeGrafter"/>
</dbReference>
<evidence type="ECO:0000259" key="9">
    <source>
        <dbReference type="SMART" id="SM00845"/>
    </source>
</evidence>
<dbReference type="PANTHER" id="PTHR11659:SF0">
    <property type="entry name" value="GLUTAMYL-TRNA(GLN) AMIDOTRANSFERASE SUBUNIT B, MITOCHONDRIAL"/>
    <property type="match status" value="1"/>
</dbReference>
<evidence type="ECO:0000256" key="6">
    <source>
        <dbReference type="ARBA" id="ARBA00024799"/>
    </source>
</evidence>
<keyword evidence="5" id="KW-0648">Protein biosynthesis</keyword>
<keyword evidence="4" id="KW-0067">ATP-binding</keyword>
<dbReference type="InterPro" id="IPR017959">
    <property type="entry name" value="Asn/Gln-tRNA_amidoTrfase_suB/E"/>
</dbReference>
<dbReference type="FunFam" id="1.10.10.410:FF:000001">
    <property type="entry name" value="Aspartyl/glutamyl-tRNA(Asn/Gln) amidotransferase subunit B"/>
    <property type="match status" value="1"/>
</dbReference>
<dbReference type="PANTHER" id="PTHR11659">
    <property type="entry name" value="GLUTAMYL-TRNA GLN AMIDOTRANSFERASE SUBUNIT B MITOCHONDRIAL AND PROKARYOTIC PET112-RELATED"/>
    <property type="match status" value="1"/>
</dbReference>
<dbReference type="InterPro" id="IPR018027">
    <property type="entry name" value="Asn/Gln_amidotransferase"/>
</dbReference>
<dbReference type="EMBL" id="JAABOA010000433">
    <property type="protein sequence ID" value="KAF9584364.1"/>
    <property type="molecule type" value="Genomic_DNA"/>
</dbReference>
<dbReference type="InterPro" id="IPR042114">
    <property type="entry name" value="GatB_C_1"/>
</dbReference>
<dbReference type="InterPro" id="IPR003789">
    <property type="entry name" value="Asn/Gln_tRNA_amidoTrase-B-like"/>
</dbReference>
<dbReference type="Gene3D" id="1.10.150.380">
    <property type="entry name" value="GatB domain, N-terminal subdomain"/>
    <property type="match status" value="1"/>
</dbReference>
<dbReference type="Pfam" id="PF02934">
    <property type="entry name" value="GatB_N"/>
    <property type="match status" value="1"/>
</dbReference>
<protein>
    <recommendedName>
        <fullName evidence="9">Asn/Gln amidotransferase domain-containing protein</fullName>
    </recommendedName>
</protein>
<comment type="catalytic activity">
    <reaction evidence="7">
        <text>L-aspartyl-tRNA(Asn) + L-glutamine + ATP + H2O = L-asparaginyl-tRNA(Asn) + L-glutamate + ADP + phosphate + 2 H(+)</text>
        <dbReference type="Rhea" id="RHEA:14513"/>
        <dbReference type="Rhea" id="RHEA-COMP:9674"/>
        <dbReference type="Rhea" id="RHEA-COMP:9677"/>
        <dbReference type="ChEBI" id="CHEBI:15377"/>
        <dbReference type="ChEBI" id="CHEBI:15378"/>
        <dbReference type="ChEBI" id="CHEBI:29985"/>
        <dbReference type="ChEBI" id="CHEBI:30616"/>
        <dbReference type="ChEBI" id="CHEBI:43474"/>
        <dbReference type="ChEBI" id="CHEBI:58359"/>
        <dbReference type="ChEBI" id="CHEBI:78515"/>
        <dbReference type="ChEBI" id="CHEBI:78516"/>
        <dbReference type="ChEBI" id="CHEBI:456216"/>
    </reaction>
</comment>
<comment type="catalytic activity">
    <reaction evidence="8">
        <text>L-glutamyl-tRNA(Gln) + L-glutamine + ATP + H2O = L-glutaminyl-tRNA(Gln) + L-glutamate + ADP + phosphate + H(+)</text>
        <dbReference type="Rhea" id="RHEA:17521"/>
        <dbReference type="Rhea" id="RHEA-COMP:9681"/>
        <dbReference type="Rhea" id="RHEA-COMP:9684"/>
        <dbReference type="ChEBI" id="CHEBI:15377"/>
        <dbReference type="ChEBI" id="CHEBI:15378"/>
        <dbReference type="ChEBI" id="CHEBI:29985"/>
        <dbReference type="ChEBI" id="CHEBI:30616"/>
        <dbReference type="ChEBI" id="CHEBI:43474"/>
        <dbReference type="ChEBI" id="CHEBI:58359"/>
        <dbReference type="ChEBI" id="CHEBI:78520"/>
        <dbReference type="ChEBI" id="CHEBI:78521"/>
        <dbReference type="ChEBI" id="CHEBI:456216"/>
    </reaction>
</comment>
<evidence type="ECO:0000256" key="3">
    <source>
        <dbReference type="ARBA" id="ARBA00022741"/>
    </source>
</evidence>
<sequence>MDEGSMRCDVNVSVREVGQPFGSRCELKNLNSIKSVVDAIDAEIVRQIASYESNEPVNQETRGYDVSTGKTFRIRTKEGSPDYRYMPEPDLPPLVLSKEWIQGVKNGLPELPDVRRDRIMSKYHLTPIECNTMMGEQGMVEYFEQVVEGRSVKNVASWLVHELLGRLHTRGREFGAKDVSVSQFGSLIDCFEKGLISAKIGKSVLNLMIEGDTRDAEAIVMEKGWQQLDNRSEMEKLCEATLSRHPDKVKALQAGSVGLLGFFVGQIMKESKGRANPVVLSQILKEKLGVSDQKRTK</sequence>
<dbReference type="SMART" id="SM00845">
    <property type="entry name" value="GatB_Yqey"/>
    <property type="match status" value="1"/>
</dbReference>
<dbReference type="OrthoDB" id="1722066at2759"/>
<keyword evidence="11" id="KW-1185">Reference proteome</keyword>
<dbReference type="InterPro" id="IPR014746">
    <property type="entry name" value="Gln_synth/guanido_kin_cat_dom"/>
</dbReference>
<dbReference type="GO" id="GO:0030956">
    <property type="term" value="C:glutamyl-tRNA(Gln) amidotransferase complex"/>
    <property type="evidence" value="ECO:0007669"/>
    <property type="project" value="TreeGrafter"/>
</dbReference>
<evidence type="ECO:0000313" key="10">
    <source>
        <dbReference type="EMBL" id="KAF9584364.1"/>
    </source>
</evidence>
<dbReference type="SUPFAM" id="SSF89095">
    <property type="entry name" value="GatB/YqeY motif"/>
    <property type="match status" value="1"/>
</dbReference>
<gene>
    <name evidence="10" type="ORF">BGW38_006728</name>
</gene>
<dbReference type="GO" id="GO:0050567">
    <property type="term" value="F:glutaminyl-tRNA synthase (glutamine-hydrolyzing) activity"/>
    <property type="evidence" value="ECO:0007669"/>
    <property type="project" value="TreeGrafter"/>
</dbReference>
<dbReference type="InterPro" id="IPR023168">
    <property type="entry name" value="GatB_Yqey_C_2"/>
</dbReference>
<comment type="function">
    <text evidence="6">Allows the formation of correctly charged Asn-tRNA(Asn) or Gln-tRNA(Gln) through the transamidation of misacylated Asp-tRNA(Asn) or Glu-tRNA(Gln) in organisms which lack either or both of asparaginyl-tRNA or glutaminyl-tRNA synthetases. The reaction takes place in the presence of glutamine and ATP through an activated phospho-Asp-tRNA(Asn) or phospho-Glu-tRNA(Gln).</text>
</comment>
<evidence type="ECO:0000313" key="11">
    <source>
        <dbReference type="Proteomes" id="UP000780801"/>
    </source>
</evidence>
<dbReference type="GO" id="GO:0005739">
    <property type="term" value="C:mitochondrion"/>
    <property type="evidence" value="ECO:0007669"/>
    <property type="project" value="TreeGrafter"/>
</dbReference>
<dbReference type="GO" id="GO:0032543">
    <property type="term" value="P:mitochondrial translation"/>
    <property type="evidence" value="ECO:0007669"/>
    <property type="project" value="TreeGrafter"/>
</dbReference>
<evidence type="ECO:0000256" key="7">
    <source>
        <dbReference type="ARBA" id="ARBA00047380"/>
    </source>
</evidence>
<evidence type="ECO:0000256" key="2">
    <source>
        <dbReference type="ARBA" id="ARBA00022598"/>
    </source>
</evidence>
<evidence type="ECO:0000256" key="5">
    <source>
        <dbReference type="ARBA" id="ARBA00022917"/>
    </source>
</evidence>
<comment type="caution">
    <text evidence="10">The sequence shown here is derived from an EMBL/GenBank/DDBJ whole genome shotgun (WGS) entry which is preliminary data.</text>
</comment>
<dbReference type="AlphaFoldDB" id="A0A9P6KG58"/>
<reference evidence="10" key="1">
    <citation type="journal article" date="2020" name="Fungal Divers.">
        <title>Resolving the Mortierellaceae phylogeny through synthesis of multi-gene phylogenetics and phylogenomics.</title>
        <authorList>
            <person name="Vandepol N."/>
            <person name="Liber J."/>
            <person name="Desiro A."/>
            <person name="Na H."/>
            <person name="Kennedy M."/>
            <person name="Barry K."/>
            <person name="Grigoriev I.V."/>
            <person name="Miller A.N."/>
            <person name="O'Donnell K."/>
            <person name="Stajich J.E."/>
            <person name="Bonito G."/>
        </authorList>
    </citation>
    <scope>NUCLEOTIDE SEQUENCE</scope>
    <source>
        <strain evidence="10">KOD1015</strain>
    </source>
</reference>
<feature type="domain" description="Asn/Gln amidotransferase" evidence="9">
    <location>
        <begin position="141"/>
        <end position="288"/>
    </location>
</feature>
<evidence type="ECO:0000256" key="1">
    <source>
        <dbReference type="ARBA" id="ARBA00011123"/>
    </source>
</evidence>
<accession>A0A9P6KG58</accession>
<evidence type="ECO:0000256" key="8">
    <source>
        <dbReference type="ARBA" id="ARBA00047913"/>
    </source>
</evidence>
<dbReference type="GO" id="GO:0005524">
    <property type="term" value="F:ATP binding"/>
    <property type="evidence" value="ECO:0007669"/>
    <property type="project" value="UniProtKB-KW"/>
</dbReference>
<dbReference type="SUPFAM" id="SSF55931">
    <property type="entry name" value="Glutamine synthetase/guanido kinase"/>
    <property type="match status" value="1"/>
</dbReference>
<dbReference type="Pfam" id="PF02637">
    <property type="entry name" value="GatB_Yqey"/>
    <property type="match status" value="1"/>
</dbReference>
<keyword evidence="3" id="KW-0547">Nucleotide-binding</keyword>
<dbReference type="Gene3D" id="1.10.10.410">
    <property type="match status" value="1"/>
</dbReference>
<dbReference type="Proteomes" id="UP000780801">
    <property type="component" value="Unassembled WGS sequence"/>
</dbReference>
<proteinExistence type="predicted"/>
<name>A0A9P6KG58_9FUNG</name>
<organism evidence="10 11">
    <name type="scientific">Lunasporangiospora selenospora</name>
    <dbReference type="NCBI Taxonomy" id="979761"/>
    <lineage>
        <taxon>Eukaryota</taxon>
        <taxon>Fungi</taxon>
        <taxon>Fungi incertae sedis</taxon>
        <taxon>Mucoromycota</taxon>
        <taxon>Mortierellomycotina</taxon>
        <taxon>Mortierellomycetes</taxon>
        <taxon>Mortierellales</taxon>
        <taxon>Mortierellaceae</taxon>
        <taxon>Lunasporangiospora</taxon>
    </lineage>
</organism>
<comment type="subunit">
    <text evidence="1">Heterotrimer of A, B and C subunits.</text>
</comment>